<dbReference type="OrthoDB" id="1326385at2"/>
<dbReference type="PANTHER" id="PTHR43179">
    <property type="entry name" value="RHAMNOSYLTRANSFERASE WBBL"/>
    <property type="match status" value="1"/>
</dbReference>
<dbReference type="Proteomes" id="UP000244527">
    <property type="component" value="Chromosome"/>
</dbReference>
<dbReference type="SUPFAM" id="SSF53448">
    <property type="entry name" value="Nucleotide-diphospho-sugar transferases"/>
    <property type="match status" value="1"/>
</dbReference>
<dbReference type="GO" id="GO:0016757">
    <property type="term" value="F:glycosyltransferase activity"/>
    <property type="evidence" value="ECO:0007669"/>
    <property type="project" value="UniProtKB-KW"/>
</dbReference>
<feature type="domain" description="Glycosyltransferase 2-like" evidence="4">
    <location>
        <begin position="243"/>
        <end position="365"/>
    </location>
</feature>
<gene>
    <name evidence="5" type="ORF">FFWV33_07955</name>
</gene>
<evidence type="ECO:0000256" key="3">
    <source>
        <dbReference type="ARBA" id="ARBA00022679"/>
    </source>
</evidence>
<dbReference type="KEGG" id="ffa:FFWV33_07955"/>
<proteinExistence type="inferred from homology"/>
<keyword evidence="6" id="KW-1185">Reference proteome</keyword>
<dbReference type="AlphaFoldDB" id="A0A2S1LCJ1"/>
<keyword evidence="2" id="KW-0328">Glycosyltransferase</keyword>
<reference evidence="5 6" key="1">
    <citation type="submission" date="2017-04" db="EMBL/GenBank/DDBJ databases">
        <title>Compelte genome sequence of WV33.</title>
        <authorList>
            <person name="Lee P.C."/>
        </authorList>
    </citation>
    <scope>NUCLEOTIDE SEQUENCE [LARGE SCALE GENOMIC DNA]</scope>
    <source>
        <strain evidence="5 6">WV33</strain>
    </source>
</reference>
<sequence>MIIVYHQHNKVCRVKRDVNDIAFDSKKSIAAILFHNAAAFPEEQLIWCDEKYALFLNIEKIGSLCHHQKIMISYGEQQNLFLQKEMGYIEQSPFLKVNKKVRYPTWIMSTTVGVIHASALTVFEGKISADADFEYFLNSVAKIGMPNGLFCYSEPQLLFKAALKKKQVAISSFTLFRFVKQHFKIRWLFLLLLNLIIFEKRFPLLPFLSAFFFQSRMQPSISFENLEMQSSNVISQKDVTIDVIIPTIGRKKYLYDVLQDLANQTLLPANVIIVEQNPELGSVSELDYLTIETWPFAIKHTFTNQAGACNARNLALDQVTSDWVFLGDDDNRFDSNLIEKMFQKAAQYGTTVVTTNYILKKEIQEFNIIHQSGIFGSGNSFVKTSVLQDIRFDNALEFGYGEDTDFGMQLRNHGQDVIYFPSLKITHLKAPMGGFRTPFVQKWDTEKIQPKPSPTVMYVYKKHFSQEQVKGYQLILFLKLIKKEAVINYLAFHKEFKAKWGVSQYWADILKESKNES</sequence>
<dbReference type="RefSeq" id="WP_108740411.1">
    <property type="nucleotide sequence ID" value="NZ_CP020918.1"/>
</dbReference>
<protein>
    <submittedName>
        <fullName evidence="5">Glycosyl transferase</fullName>
    </submittedName>
</protein>
<keyword evidence="3 5" id="KW-0808">Transferase</keyword>
<evidence type="ECO:0000313" key="6">
    <source>
        <dbReference type="Proteomes" id="UP000244527"/>
    </source>
</evidence>
<dbReference type="InterPro" id="IPR029044">
    <property type="entry name" value="Nucleotide-diphossugar_trans"/>
</dbReference>
<accession>A0A2S1LCJ1</accession>
<dbReference type="EMBL" id="CP020918">
    <property type="protein sequence ID" value="AWG21473.1"/>
    <property type="molecule type" value="Genomic_DNA"/>
</dbReference>
<evidence type="ECO:0000256" key="2">
    <source>
        <dbReference type="ARBA" id="ARBA00022676"/>
    </source>
</evidence>
<evidence type="ECO:0000313" key="5">
    <source>
        <dbReference type="EMBL" id="AWG21473.1"/>
    </source>
</evidence>
<evidence type="ECO:0000256" key="1">
    <source>
        <dbReference type="ARBA" id="ARBA00006739"/>
    </source>
</evidence>
<name>A0A2S1LCJ1_9FLAO</name>
<organism evidence="5 6">
    <name type="scientific">Flavobacterium faecale</name>
    <dbReference type="NCBI Taxonomy" id="1355330"/>
    <lineage>
        <taxon>Bacteria</taxon>
        <taxon>Pseudomonadati</taxon>
        <taxon>Bacteroidota</taxon>
        <taxon>Flavobacteriia</taxon>
        <taxon>Flavobacteriales</taxon>
        <taxon>Flavobacteriaceae</taxon>
        <taxon>Flavobacterium</taxon>
    </lineage>
</organism>
<dbReference type="Pfam" id="PF00535">
    <property type="entry name" value="Glycos_transf_2"/>
    <property type="match status" value="1"/>
</dbReference>
<evidence type="ECO:0000259" key="4">
    <source>
        <dbReference type="Pfam" id="PF00535"/>
    </source>
</evidence>
<dbReference type="Gene3D" id="3.90.550.10">
    <property type="entry name" value="Spore Coat Polysaccharide Biosynthesis Protein SpsA, Chain A"/>
    <property type="match status" value="1"/>
</dbReference>
<comment type="similarity">
    <text evidence="1">Belongs to the glycosyltransferase 2 family.</text>
</comment>
<dbReference type="PANTHER" id="PTHR43179:SF12">
    <property type="entry name" value="GALACTOFURANOSYLTRANSFERASE GLFT2"/>
    <property type="match status" value="1"/>
</dbReference>
<dbReference type="CDD" id="cd00761">
    <property type="entry name" value="Glyco_tranf_GTA_type"/>
    <property type="match status" value="1"/>
</dbReference>
<dbReference type="InterPro" id="IPR001173">
    <property type="entry name" value="Glyco_trans_2-like"/>
</dbReference>